<proteinExistence type="predicted"/>
<gene>
    <name evidence="3" type="ORF">EDD30_2270</name>
</gene>
<dbReference type="RefSeq" id="WP_123678222.1">
    <property type="nucleotide sequence ID" value="NZ_RJKL01000001.1"/>
</dbReference>
<feature type="transmembrane region" description="Helical" evidence="1">
    <location>
        <begin position="20"/>
        <end position="39"/>
    </location>
</feature>
<dbReference type="AlphaFoldDB" id="A0A3N1GGZ7"/>
<keyword evidence="1" id="KW-1133">Transmembrane helix</keyword>
<comment type="caution">
    <text evidence="3">The sequence shown here is derived from an EMBL/GenBank/DDBJ whole genome shotgun (WGS) entry which is preliminary data.</text>
</comment>
<dbReference type="EMBL" id="RJKL01000001">
    <property type="protein sequence ID" value="ROP29475.1"/>
    <property type="molecule type" value="Genomic_DNA"/>
</dbReference>
<keyword evidence="1" id="KW-0472">Membrane</keyword>
<dbReference type="OrthoDB" id="3389322at2"/>
<evidence type="ECO:0000313" key="4">
    <source>
        <dbReference type="Proteomes" id="UP000271683"/>
    </source>
</evidence>
<evidence type="ECO:0000259" key="2">
    <source>
        <dbReference type="Pfam" id="PF13559"/>
    </source>
</evidence>
<protein>
    <submittedName>
        <fullName evidence="3">Uncharacterized protein DUF4129</fullName>
    </submittedName>
</protein>
<evidence type="ECO:0000313" key="3">
    <source>
        <dbReference type="EMBL" id="ROP29475.1"/>
    </source>
</evidence>
<sequence>MTRVWDEFAASVFDWIPPSLLLLILLAAAGLIGALWYWFPAWVPRRMPRLRLPRLRMPRWRLPRWRRPRFSRRRRSTAAGASSEATTAFEPSVVLSDGTLLADRLAAEGRYAEAVRQRLRDIVGDLTAAGVISPLPGTTAAEVAAAAAVQRPAVAAPLGGATELFSQIWYGNRPADRAHDEHMRALTGEVRARMSGGTP</sequence>
<evidence type="ECO:0000256" key="1">
    <source>
        <dbReference type="SAM" id="Phobius"/>
    </source>
</evidence>
<accession>A0A3N1GGZ7</accession>
<dbReference type="Proteomes" id="UP000271683">
    <property type="component" value="Unassembled WGS sequence"/>
</dbReference>
<reference evidence="3 4" key="1">
    <citation type="submission" date="2018-11" db="EMBL/GenBank/DDBJ databases">
        <title>Sequencing the genomes of 1000 actinobacteria strains.</title>
        <authorList>
            <person name="Klenk H.-P."/>
        </authorList>
    </citation>
    <scope>NUCLEOTIDE SEQUENCE [LARGE SCALE GENOMIC DNA]</scope>
    <source>
        <strain evidence="3 4">DSM 43634</strain>
    </source>
</reference>
<dbReference type="Pfam" id="PF13559">
    <property type="entry name" value="DUF4129"/>
    <property type="match status" value="1"/>
</dbReference>
<feature type="domain" description="Protein-glutamine gamma-glutamyltransferase-like C-terminal" evidence="2">
    <location>
        <begin position="119"/>
        <end position="186"/>
    </location>
</feature>
<dbReference type="InterPro" id="IPR025403">
    <property type="entry name" value="TgpA-like_C"/>
</dbReference>
<keyword evidence="1" id="KW-0812">Transmembrane</keyword>
<organism evidence="3 4">
    <name type="scientific">Couchioplanes caeruleus</name>
    <dbReference type="NCBI Taxonomy" id="56438"/>
    <lineage>
        <taxon>Bacteria</taxon>
        <taxon>Bacillati</taxon>
        <taxon>Actinomycetota</taxon>
        <taxon>Actinomycetes</taxon>
        <taxon>Micromonosporales</taxon>
        <taxon>Micromonosporaceae</taxon>
        <taxon>Couchioplanes</taxon>
    </lineage>
</organism>
<name>A0A3N1GGZ7_9ACTN</name>